<dbReference type="Pfam" id="PF10672">
    <property type="entry name" value="Methyltrans_SAM"/>
    <property type="match status" value="1"/>
</dbReference>
<organism evidence="6 7">
    <name type="scientific">Oceanicoccus sagamiensis</name>
    <dbReference type="NCBI Taxonomy" id="716816"/>
    <lineage>
        <taxon>Bacteria</taxon>
        <taxon>Pseudomonadati</taxon>
        <taxon>Pseudomonadota</taxon>
        <taxon>Gammaproteobacteria</taxon>
        <taxon>Cellvibrionales</taxon>
        <taxon>Spongiibacteraceae</taxon>
        <taxon>Oceanicoccus</taxon>
    </lineage>
</organism>
<keyword evidence="7" id="KW-1185">Reference proteome</keyword>
<reference evidence="6 7" key="1">
    <citation type="submission" date="2016-11" db="EMBL/GenBank/DDBJ databases">
        <title>Trade-off between light-utilization and light-protection in marine flavobacteria.</title>
        <authorList>
            <person name="Kumagai Y."/>
        </authorList>
    </citation>
    <scope>NUCLEOTIDE SEQUENCE [LARGE SCALE GENOMIC DNA]</scope>
    <source>
        <strain evidence="6 7">NBRC 107125</strain>
    </source>
</reference>
<dbReference type="GO" id="GO:0008168">
    <property type="term" value="F:methyltransferase activity"/>
    <property type="evidence" value="ECO:0007669"/>
    <property type="project" value="UniProtKB-KW"/>
</dbReference>
<evidence type="ECO:0000313" key="7">
    <source>
        <dbReference type="Proteomes" id="UP000193450"/>
    </source>
</evidence>
<protein>
    <recommendedName>
        <fullName evidence="5">S-adenosylmethionine-dependent methyltransferase domain-containing protein</fullName>
    </recommendedName>
</protein>
<dbReference type="RefSeq" id="WP_085760089.1">
    <property type="nucleotide sequence ID" value="NZ_CP019343.1"/>
</dbReference>
<dbReference type="PANTHER" id="PTHR43042:SF3">
    <property type="entry name" value="RIBOSOMAL RNA LARGE SUBUNIT METHYLTRANSFERASE YWBD-RELATED"/>
    <property type="match status" value="1"/>
</dbReference>
<keyword evidence="4" id="KW-0949">S-adenosyl-L-methionine</keyword>
<accession>A0A1X9NFS5</accession>
<dbReference type="GO" id="GO:0006364">
    <property type="term" value="P:rRNA processing"/>
    <property type="evidence" value="ECO:0007669"/>
    <property type="project" value="UniProtKB-KW"/>
</dbReference>
<dbReference type="STRING" id="716816.BST96_18385"/>
<dbReference type="KEGG" id="osg:BST96_18385"/>
<proteinExistence type="predicted"/>
<dbReference type="Proteomes" id="UP000193450">
    <property type="component" value="Chromosome"/>
</dbReference>
<keyword evidence="3" id="KW-0808">Transferase</keyword>
<dbReference type="GO" id="GO:0032259">
    <property type="term" value="P:methylation"/>
    <property type="evidence" value="ECO:0007669"/>
    <property type="project" value="UniProtKB-KW"/>
</dbReference>
<dbReference type="OrthoDB" id="9805492at2"/>
<dbReference type="Gene3D" id="3.40.50.150">
    <property type="entry name" value="Vaccinia Virus protein VP39"/>
    <property type="match status" value="1"/>
</dbReference>
<evidence type="ECO:0000256" key="2">
    <source>
        <dbReference type="ARBA" id="ARBA00022603"/>
    </source>
</evidence>
<gene>
    <name evidence="6" type="ORF">BST96_18385</name>
</gene>
<evidence type="ECO:0000313" key="6">
    <source>
        <dbReference type="EMBL" id="ARN75894.1"/>
    </source>
</evidence>
<dbReference type="InterPro" id="IPR029063">
    <property type="entry name" value="SAM-dependent_MTases_sf"/>
</dbReference>
<evidence type="ECO:0000259" key="5">
    <source>
        <dbReference type="Pfam" id="PF10672"/>
    </source>
</evidence>
<dbReference type="SUPFAM" id="SSF53335">
    <property type="entry name" value="S-adenosyl-L-methionine-dependent methyltransferases"/>
    <property type="match status" value="1"/>
</dbReference>
<dbReference type="InterPro" id="IPR019614">
    <property type="entry name" value="SAM-dep_methyl-trfase"/>
</dbReference>
<evidence type="ECO:0000256" key="4">
    <source>
        <dbReference type="ARBA" id="ARBA00022691"/>
    </source>
</evidence>
<dbReference type="AlphaFoldDB" id="A0A1X9NFS5"/>
<keyword evidence="1" id="KW-0698">rRNA processing</keyword>
<dbReference type="PANTHER" id="PTHR43042">
    <property type="entry name" value="SAM-DEPENDENT METHYLTRANSFERASE"/>
    <property type="match status" value="1"/>
</dbReference>
<evidence type="ECO:0000256" key="3">
    <source>
        <dbReference type="ARBA" id="ARBA00022679"/>
    </source>
</evidence>
<keyword evidence="2" id="KW-0489">Methyltransferase</keyword>
<dbReference type="EMBL" id="CP019343">
    <property type="protein sequence ID" value="ARN75894.1"/>
    <property type="molecule type" value="Genomic_DNA"/>
</dbReference>
<dbReference type="CDD" id="cd02440">
    <property type="entry name" value="AdoMet_MTases"/>
    <property type="match status" value="1"/>
</dbReference>
<evidence type="ECO:0000256" key="1">
    <source>
        <dbReference type="ARBA" id="ARBA00022552"/>
    </source>
</evidence>
<feature type="domain" description="S-adenosylmethionine-dependent methyltransferase" evidence="5">
    <location>
        <begin position="20"/>
        <end position="300"/>
    </location>
</feature>
<name>A0A1X9NFS5_9GAMM</name>
<sequence>MKRIIAAIEQGLSEENNDARRFFHGRGQCYEGLGFINVDWFAPVLLITLYQEPDAVDWHAFTDNLTVFQSDMDAVLVQRRYIRGAPLETLWGDIPQQAQALEQGLRYSLSFGGKQNVGFFLDMLPGREWLKQRATGKKVLNLFSYTCAFSVVAIAENAHSVVNLDMSSAALNVGRSNHRLNQHDDRLKRDIQFLSHDLFRSWKKVISKGPYDIVIIDPPSRQKGSFIATSDYIKVVRRLLSLMPKGGDILACLNAPELDEQFLLDLFTEACPEASFVERLEARKDFPEADSRRNLKMLHYQL</sequence>